<proteinExistence type="predicted"/>
<evidence type="ECO:0000256" key="3">
    <source>
        <dbReference type="ARBA" id="ARBA00023239"/>
    </source>
</evidence>
<dbReference type="EMBL" id="JAGPXD010000003">
    <property type="protein sequence ID" value="KAH7361413.1"/>
    <property type="molecule type" value="Genomic_DNA"/>
</dbReference>
<evidence type="ECO:0000256" key="1">
    <source>
        <dbReference type="ARBA" id="ARBA00011738"/>
    </source>
</evidence>
<comment type="caution">
    <text evidence="5">The sequence shown here is derived from an EMBL/GenBank/DDBJ whole genome shotgun (WGS) entry which is preliminary data.</text>
</comment>
<dbReference type="PANTHER" id="PTHR21221:SF1">
    <property type="entry name" value="UREIDOGLYCOLATE LYASE"/>
    <property type="match status" value="1"/>
</dbReference>
<comment type="subunit">
    <text evidence="1">Homodimer.</text>
</comment>
<dbReference type="InterPro" id="IPR047233">
    <property type="entry name" value="UAH_cupin"/>
</dbReference>
<dbReference type="InterPro" id="IPR011051">
    <property type="entry name" value="RmlC_Cupin_sf"/>
</dbReference>
<evidence type="ECO:0000313" key="6">
    <source>
        <dbReference type="Proteomes" id="UP000813385"/>
    </source>
</evidence>
<keyword evidence="6" id="KW-1185">Reference proteome</keyword>
<reference evidence="5" key="1">
    <citation type="journal article" date="2021" name="Nat. Commun.">
        <title>Genetic determinants of endophytism in the Arabidopsis root mycobiome.</title>
        <authorList>
            <person name="Mesny F."/>
            <person name="Miyauchi S."/>
            <person name="Thiergart T."/>
            <person name="Pickel B."/>
            <person name="Atanasova L."/>
            <person name="Karlsson M."/>
            <person name="Huettel B."/>
            <person name="Barry K.W."/>
            <person name="Haridas S."/>
            <person name="Chen C."/>
            <person name="Bauer D."/>
            <person name="Andreopoulos W."/>
            <person name="Pangilinan J."/>
            <person name="LaButti K."/>
            <person name="Riley R."/>
            <person name="Lipzen A."/>
            <person name="Clum A."/>
            <person name="Drula E."/>
            <person name="Henrissat B."/>
            <person name="Kohler A."/>
            <person name="Grigoriev I.V."/>
            <person name="Martin F.M."/>
            <person name="Hacquard S."/>
        </authorList>
    </citation>
    <scope>NUCLEOTIDE SEQUENCE</scope>
    <source>
        <strain evidence="5">MPI-CAGE-AT-0016</strain>
    </source>
</reference>
<keyword evidence="5" id="KW-0378">Hydrolase</keyword>
<dbReference type="GO" id="GO:0000256">
    <property type="term" value="P:allantoin catabolic process"/>
    <property type="evidence" value="ECO:0007669"/>
    <property type="project" value="InterPro"/>
</dbReference>
<evidence type="ECO:0000313" key="5">
    <source>
        <dbReference type="EMBL" id="KAH7361413.1"/>
    </source>
</evidence>
<dbReference type="AlphaFoldDB" id="A0A8K0TCP7"/>
<sequence length="243" mass="25980">MPISLSLNGETRTITAEPLTPEAFAPFGDVLQNPRPDVHPATNPIPEDIASAAIRSDQVIAFKFHYPPTPQNLYPQAPSQTPSNTSMSVFVVASSPSARTSYTLGLLERHPFTSQSFIPMVTPEGCSYLVLVAPSLAPVELGKDFSFPLQPDEKGRTTLQGSGLPDLTQIKAFVVSGRQAVTYGAGTWHAPMVVLGPEGTAMEFIAVQFANGVRNEDSQEVVFGASQSGEKGSIQIRIPEEGI</sequence>
<accession>A0A8K0TCP7</accession>
<dbReference type="OrthoDB" id="10266039at2759"/>
<dbReference type="GO" id="GO:0050385">
    <property type="term" value="F:ureidoglycolate lyase activity"/>
    <property type="evidence" value="ECO:0007669"/>
    <property type="project" value="UniProtKB-EC"/>
</dbReference>
<dbReference type="Pfam" id="PF04115">
    <property type="entry name" value="Ureidogly_lyase"/>
    <property type="match status" value="1"/>
</dbReference>
<dbReference type="InterPro" id="IPR007247">
    <property type="entry name" value="Ureidogly_lyase"/>
</dbReference>
<name>A0A8K0TCP7_9PEZI</name>
<dbReference type="Gene3D" id="2.60.120.480">
    <property type="entry name" value="Ureidoglycolate hydrolase"/>
    <property type="match status" value="1"/>
</dbReference>
<dbReference type="GO" id="GO:0004848">
    <property type="term" value="F:ureidoglycolate hydrolase activity"/>
    <property type="evidence" value="ECO:0007669"/>
    <property type="project" value="InterPro"/>
</dbReference>
<dbReference type="Proteomes" id="UP000813385">
    <property type="component" value="Unassembled WGS sequence"/>
</dbReference>
<dbReference type="SUPFAM" id="SSF51182">
    <property type="entry name" value="RmlC-like cupins"/>
    <property type="match status" value="1"/>
</dbReference>
<organism evidence="5 6">
    <name type="scientific">Plectosphaerella cucumerina</name>
    <dbReference type="NCBI Taxonomy" id="40658"/>
    <lineage>
        <taxon>Eukaryota</taxon>
        <taxon>Fungi</taxon>
        <taxon>Dikarya</taxon>
        <taxon>Ascomycota</taxon>
        <taxon>Pezizomycotina</taxon>
        <taxon>Sordariomycetes</taxon>
        <taxon>Hypocreomycetidae</taxon>
        <taxon>Glomerellales</taxon>
        <taxon>Plectosphaerellaceae</taxon>
        <taxon>Plectosphaerella</taxon>
    </lineage>
</organism>
<comment type="catalytic activity">
    <reaction evidence="4">
        <text>(S)-ureidoglycolate = urea + glyoxylate</text>
        <dbReference type="Rhea" id="RHEA:11304"/>
        <dbReference type="ChEBI" id="CHEBI:16199"/>
        <dbReference type="ChEBI" id="CHEBI:36655"/>
        <dbReference type="ChEBI" id="CHEBI:57296"/>
        <dbReference type="EC" id="4.3.2.3"/>
    </reaction>
</comment>
<dbReference type="CDD" id="cd20298">
    <property type="entry name" value="cupin_UAH"/>
    <property type="match status" value="1"/>
</dbReference>
<dbReference type="GO" id="GO:0006144">
    <property type="term" value="P:purine nucleobase metabolic process"/>
    <property type="evidence" value="ECO:0007669"/>
    <property type="project" value="UniProtKB-KW"/>
</dbReference>
<protein>
    <submittedName>
        <fullName evidence="5">Ureidoglycolate hydrolase</fullName>
    </submittedName>
</protein>
<dbReference type="InterPro" id="IPR024060">
    <property type="entry name" value="Ureidoglycolate_lyase_dom_sf"/>
</dbReference>
<keyword evidence="2" id="KW-0659">Purine metabolism</keyword>
<keyword evidence="3" id="KW-0456">Lyase</keyword>
<gene>
    <name evidence="5" type="ORF">B0T11DRAFT_351119</name>
</gene>
<dbReference type="PANTHER" id="PTHR21221">
    <property type="entry name" value="UREIDOGLYCOLATE HYDROLASE"/>
    <property type="match status" value="1"/>
</dbReference>
<evidence type="ECO:0000256" key="2">
    <source>
        <dbReference type="ARBA" id="ARBA00022631"/>
    </source>
</evidence>
<evidence type="ECO:0000256" key="4">
    <source>
        <dbReference type="ARBA" id="ARBA00047684"/>
    </source>
</evidence>